<dbReference type="GO" id="GO:0004364">
    <property type="term" value="F:glutathione transferase activity"/>
    <property type="evidence" value="ECO:0007669"/>
    <property type="project" value="InterPro"/>
</dbReference>
<dbReference type="Proteomes" id="UP001054889">
    <property type="component" value="Unassembled WGS sequence"/>
</dbReference>
<dbReference type="GO" id="GO:0006749">
    <property type="term" value="P:glutathione metabolic process"/>
    <property type="evidence" value="ECO:0007669"/>
    <property type="project" value="InterPro"/>
</dbReference>
<organism evidence="2 3">
    <name type="scientific">Eleusine coracana subsp. coracana</name>
    <dbReference type="NCBI Taxonomy" id="191504"/>
    <lineage>
        <taxon>Eukaryota</taxon>
        <taxon>Viridiplantae</taxon>
        <taxon>Streptophyta</taxon>
        <taxon>Embryophyta</taxon>
        <taxon>Tracheophyta</taxon>
        <taxon>Spermatophyta</taxon>
        <taxon>Magnoliopsida</taxon>
        <taxon>Liliopsida</taxon>
        <taxon>Poales</taxon>
        <taxon>Poaceae</taxon>
        <taxon>PACMAD clade</taxon>
        <taxon>Chloridoideae</taxon>
        <taxon>Cynodonteae</taxon>
        <taxon>Eleusininae</taxon>
        <taxon>Eleusine</taxon>
    </lineage>
</organism>
<dbReference type="InterPro" id="IPR036282">
    <property type="entry name" value="Glutathione-S-Trfase_C_sf"/>
</dbReference>
<dbReference type="AlphaFoldDB" id="A0AAV5CGN3"/>
<sequence>MKILDAQLQLDLDGKIKRRFFGGEKLGYVDIAACSLAHWLYVMEEAAGVRLVADGEYPALRRWAKEYVSDQAVKRCLPDRDKLVAFYAANKEKFRSEIKAILQQ</sequence>
<feature type="domain" description="GST C-terminal" evidence="1">
    <location>
        <begin position="1"/>
        <end position="94"/>
    </location>
</feature>
<dbReference type="SUPFAM" id="SSF47616">
    <property type="entry name" value="GST C-terminal domain-like"/>
    <property type="match status" value="1"/>
</dbReference>
<accession>A0AAV5CGN3</accession>
<evidence type="ECO:0000313" key="2">
    <source>
        <dbReference type="EMBL" id="GJM97523.1"/>
    </source>
</evidence>
<dbReference type="CDD" id="cd03185">
    <property type="entry name" value="GST_C_Tau"/>
    <property type="match status" value="1"/>
</dbReference>
<comment type="caution">
    <text evidence="2">The sequence shown here is derived from an EMBL/GenBank/DDBJ whole genome shotgun (WGS) entry which is preliminary data.</text>
</comment>
<evidence type="ECO:0000259" key="1">
    <source>
        <dbReference type="PROSITE" id="PS50405"/>
    </source>
</evidence>
<dbReference type="PROSITE" id="PS50405">
    <property type="entry name" value="GST_CTER"/>
    <property type="match status" value="1"/>
</dbReference>
<dbReference type="InterPro" id="IPR045074">
    <property type="entry name" value="GST_C_Tau"/>
</dbReference>
<evidence type="ECO:0000313" key="3">
    <source>
        <dbReference type="Proteomes" id="UP001054889"/>
    </source>
</evidence>
<name>A0AAV5CGN3_ELECO</name>
<dbReference type="Gene3D" id="1.20.1050.10">
    <property type="match status" value="1"/>
</dbReference>
<keyword evidence="3" id="KW-1185">Reference proteome</keyword>
<dbReference type="EMBL" id="BQKI01000007">
    <property type="protein sequence ID" value="GJM97523.1"/>
    <property type="molecule type" value="Genomic_DNA"/>
</dbReference>
<dbReference type="InterPro" id="IPR004046">
    <property type="entry name" value="GST_C"/>
</dbReference>
<dbReference type="InterPro" id="IPR010987">
    <property type="entry name" value="Glutathione-S-Trfase_C-like"/>
</dbReference>
<gene>
    <name evidence="2" type="primary">ga14455</name>
    <name evidence="2" type="ORF">PR202_ga14455</name>
</gene>
<protein>
    <recommendedName>
        <fullName evidence="1">GST C-terminal domain-containing protein</fullName>
    </recommendedName>
</protein>
<dbReference type="Pfam" id="PF00043">
    <property type="entry name" value="GST_C"/>
    <property type="match status" value="1"/>
</dbReference>
<reference evidence="2" key="2">
    <citation type="submission" date="2021-12" db="EMBL/GenBank/DDBJ databases">
        <title>Resequencing data analysis of finger millet.</title>
        <authorList>
            <person name="Hatakeyama M."/>
            <person name="Aluri S."/>
            <person name="Balachadran M.T."/>
            <person name="Sivarajan S.R."/>
            <person name="Poveda L."/>
            <person name="Shimizu-Inatsugi R."/>
            <person name="Schlapbach R."/>
            <person name="Sreeman S.M."/>
            <person name="Shimizu K.K."/>
        </authorList>
    </citation>
    <scope>NUCLEOTIDE SEQUENCE</scope>
</reference>
<reference evidence="2" key="1">
    <citation type="journal article" date="2018" name="DNA Res.">
        <title>Multiple hybrid de novo genome assembly of finger millet, an orphan allotetraploid crop.</title>
        <authorList>
            <person name="Hatakeyama M."/>
            <person name="Aluri S."/>
            <person name="Balachadran M.T."/>
            <person name="Sivarajan S.R."/>
            <person name="Patrignani A."/>
            <person name="Gruter S."/>
            <person name="Poveda L."/>
            <person name="Shimizu-Inatsugi R."/>
            <person name="Baeten J."/>
            <person name="Francoijs K.J."/>
            <person name="Nataraja K.N."/>
            <person name="Reddy Y.A.N."/>
            <person name="Phadnis S."/>
            <person name="Ravikumar R.L."/>
            <person name="Schlapbach R."/>
            <person name="Sreeman S.M."/>
            <person name="Shimizu K.K."/>
        </authorList>
    </citation>
    <scope>NUCLEOTIDE SEQUENCE</scope>
</reference>
<proteinExistence type="predicted"/>